<dbReference type="InterPro" id="IPR036864">
    <property type="entry name" value="Zn2-C6_fun-type_DNA-bd_sf"/>
</dbReference>
<evidence type="ECO:0000313" key="3">
    <source>
        <dbReference type="EMBL" id="CAH0017068.1"/>
    </source>
</evidence>
<keyword evidence="1" id="KW-0539">Nucleus</keyword>
<evidence type="ECO:0000256" key="1">
    <source>
        <dbReference type="ARBA" id="ARBA00023242"/>
    </source>
</evidence>
<dbReference type="EMBL" id="CABFNQ020000492">
    <property type="protein sequence ID" value="CAH0017068.1"/>
    <property type="molecule type" value="Genomic_DNA"/>
</dbReference>
<evidence type="ECO:0000259" key="2">
    <source>
        <dbReference type="PROSITE" id="PS50048"/>
    </source>
</evidence>
<dbReference type="PANTHER" id="PTHR37540:SF5">
    <property type="entry name" value="TRANSCRIPTION FACTOR DOMAIN-CONTAINING PROTEIN"/>
    <property type="match status" value="1"/>
</dbReference>
<dbReference type="Gene3D" id="4.10.240.10">
    <property type="entry name" value="Zn(2)-C6 fungal-type DNA-binding domain"/>
    <property type="match status" value="1"/>
</dbReference>
<dbReference type="GO" id="GO:0000981">
    <property type="term" value="F:DNA-binding transcription factor activity, RNA polymerase II-specific"/>
    <property type="evidence" value="ECO:0007669"/>
    <property type="project" value="InterPro"/>
</dbReference>
<feature type="domain" description="Zn(2)-C6 fungal-type" evidence="2">
    <location>
        <begin position="16"/>
        <end position="46"/>
    </location>
</feature>
<dbReference type="SMART" id="SM00066">
    <property type="entry name" value="GAL4"/>
    <property type="match status" value="1"/>
</dbReference>
<dbReference type="Pfam" id="PF00172">
    <property type="entry name" value="Zn_clus"/>
    <property type="match status" value="1"/>
</dbReference>
<proteinExistence type="predicted"/>
<dbReference type="PROSITE" id="PS50048">
    <property type="entry name" value="ZN2_CY6_FUNGAL_2"/>
    <property type="match status" value="1"/>
</dbReference>
<sequence length="461" mass="52208">METSSHSEVGGVALKACDRCRLNKKKCDRLFPGCTTCKKKLLKCSYDENRTQLEIRALRSQLEHLSNRNRVSSHQVSPDHFSLEPILAYPIPSRWYMPFLVNHYHEMQFPSFTRKGNLDNDEVSRKEWIQVTLSDPCIFHSILFAASSHLDVLRGEVDNPVTEYHRRHAVKLLLDHISSSERVSITAIATATYLWHYEVRIIVKLWSEADLVKAMNSNIMEGKIHKHGLQQMVKGNGGLGAIRLCGDRLSNLIMLIDIGDSILNASNPVFYVDEQSQHPNAPISLVSTLICQSERALRESGITEPLISLLRRVHNVTLDFEYEPLAKPIEEHVTNNEPKAEGNFSAAIMVAAMIHLYSFQRRTRFSVDDNQDGVEKLRLYLASLPQGSNCDIENELYVFLCFTGAAAARKNRAWFLAKAGPVVMSLNQSQLQHFKMATTRFCRILQKLEGAQGNDGEYGLL</sequence>
<dbReference type="AlphaFoldDB" id="A0A9N9V723"/>
<evidence type="ECO:0000313" key="4">
    <source>
        <dbReference type="Proteomes" id="UP000696573"/>
    </source>
</evidence>
<protein>
    <recommendedName>
        <fullName evidence="2">Zn(2)-C6 fungal-type domain-containing protein</fullName>
    </recommendedName>
</protein>
<accession>A0A9N9V723</accession>
<reference evidence="3" key="1">
    <citation type="submission" date="2021-10" db="EMBL/GenBank/DDBJ databases">
        <authorList>
            <person name="Piombo E."/>
        </authorList>
    </citation>
    <scope>NUCLEOTIDE SEQUENCE</scope>
</reference>
<gene>
    <name evidence="3" type="ORF">CRHIZ90672A_00014844</name>
</gene>
<dbReference type="PANTHER" id="PTHR37540">
    <property type="entry name" value="TRANSCRIPTION FACTOR (ACR-2), PUTATIVE-RELATED-RELATED"/>
    <property type="match status" value="1"/>
</dbReference>
<dbReference type="OrthoDB" id="270167at2759"/>
<dbReference type="InterPro" id="IPR001138">
    <property type="entry name" value="Zn2Cys6_DnaBD"/>
</dbReference>
<comment type="caution">
    <text evidence="3">The sequence shown here is derived from an EMBL/GenBank/DDBJ whole genome shotgun (WGS) entry which is preliminary data.</text>
</comment>
<dbReference type="PROSITE" id="PS00463">
    <property type="entry name" value="ZN2_CY6_FUNGAL_1"/>
    <property type="match status" value="1"/>
</dbReference>
<name>A0A9N9V723_9HYPO</name>
<organism evidence="3 4">
    <name type="scientific">Clonostachys rhizophaga</name>
    <dbReference type="NCBI Taxonomy" id="160324"/>
    <lineage>
        <taxon>Eukaryota</taxon>
        <taxon>Fungi</taxon>
        <taxon>Dikarya</taxon>
        <taxon>Ascomycota</taxon>
        <taxon>Pezizomycotina</taxon>
        <taxon>Sordariomycetes</taxon>
        <taxon>Hypocreomycetidae</taxon>
        <taxon>Hypocreales</taxon>
        <taxon>Bionectriaceae</taxon>
        <taxon>Clonostachys</taxon>
    </lineage>
</organism>
<dbReference type="SUPFAM" id="SSF57701">
    <property type="entry name" value="Zn2/Cys6 DNA-binding domain"/>
    <property type="match status" value="1"/>
</dbReference>
<keyword evidence="4" id="KW-1185">Reference proteome</keyword>
<dbReference type="Proteomes" id="UP000696573">
    <property type="component" value="Unassembled WGS sequence"/>
</dbReference>
<dbReference type="CDD" id="cd00067">
    <property type="entry name" value="GAL4"/>
    <property type="match status" value="1"/>
</dbReference>
<dbReference type="GO" id="GO:0008270">
    <property type="term" value="F:zinc ion binding"/>
    <property type="evidence" value="ECO:0007669"/>
    <property type="project" value="InterPro"/>
</dbReference>